<protein>
    <submittedName>
        <fullName evidence="1">Uncharacterized protein</fullName>
    </submittedName>
</protein>
<accession>A0AAN8TMN8</accession>
<sequence length="81" mass="9817">MRKFVPSHLGSRMVSESITPFFHDAWGRWKEFHYNIREYGINLRMIIYELLKCCLKLEKIMRSPVGYEKAYRLNFGEMEHS</sequence>
<gene>
    <name evidence="1" type="ORF">RDI58_013359</name>
</gene>
<keyword evidence="2" id="KW-1185">Reference proteome</keyword>
<evidence type="ECO:0000313" key="2">
    <source>
        <dbReference type="Proteomes" id="UP001371456"/>
    </source>
</evidence>
<proteinExistence type="predicted"/>
<dbReference type="EMBL" id="JBANQN010000005">
    <property type="protein sequence ID" value="KAK6789559.1"/>
    <property type="molecule type" value="Genomic_DNA"/>
</dbReference>
<reference evidence="1 2" key="1">
    <citation type="submission" date="2024-02" db="EMBL/GenBank/DDBJ databases">
        <title>de novo genome assembly of Solanum bulbocastanum strain 11H21.</title>
        <authorList>
            <person name="Hosaka A.J."/>
        </authorList>
    </citation>
    <scope>NUCLEOTIDE SEQUENCE [LARGE SCALE GENOMIC DNA]</scope>
    <source>
        <tissue evidence="1">Young leaves</tissue>
    </source>
</reference>
<dbReference type="Proteomes" id="UP001371456">
    <property type="component" value="Unassembled WGS sequence"/>
</dbReference>
<evidence type="ECO:0000313" key="1">
    <source>
        <dbReference type="EMBL" id="KAK6789559.1"/>
    </source>
</evidence>
<organism evidence="1 2">
    <name type="scientific">Solanum bulbocastanum</name>
    <name type="common">Wild potato</name>
    <dbReference type="NCBI Taxonomy" id="147425"/>
    <lineage>
        <taxon>Eukaryota</taxon>
        <taxon>Viridiplantae</taxon>
        <taxon>Streptophyta</taxon>
        <taxon>Embryophyta</taxon>
        <taxon>Tracheophyta</taxon>
        <taxon>Spermatophyta</taxon>
        <taxon>Magnoliopsida</taxon>
        <taxon>eudicotyledons</taxon>
        <taxon>Gunneridae</taxon>
        <taxon>Pentapetalae</taxon>
        <taxon>asterids</taxon>
        <taxon>lamiids</taxon>
        <taxon>Solanales</taxon>
        <taxon>Solanaceae</taxon>
        <taxon>Solanoideae</taxon>
        <taxon>Solaneae</taxon>
        <taxon>Solanum</taxon>
    </lineage>
</organism>
<dbReference type="AlphaFoldDB" id="A0AAN8TMN8"/>
<name>A0AAN8TMN8_SOLBU</name>
<comment type="caution">
    <text evidence="1">The sequence shown here is derived from an EMBL/GenBank/DDBJ whole genome shotgun (WGS) entry which is preliminary data.</text>
</comment>